<feature type="signal peptide" evidence="13">
    <location>
        <begin position="1"/>
        <end position="17"/>
    </location>
</feature>
<evidence type="ECO:0000256" key="12">
    <source>
        <dbReference type="PROSITE-ProRule" id="PRU00803"/>
    </source>
</evidence>
<feature type="chain" id="PRO_5044528156" evidence="13">
    <location>
        <begin position="18"/>
        <end position="1071"/>
    </location>
</feature>
<proteinExistence type="inferred from homology"/>
<evidence type="ECO:0000256" key="11">
    <source>
        <dbReference type="ARBA" id="ARBA00023180"/>
    </source>
</evidence>
<evidence type="ECO:0000256" key="4">
    <source>
        <dbReference type="ARBA" id="ARBA00022729"/>
    </source>
</evidence>
<evidence type="ECO:0000256" key="13">
    <source>
        <dbReference type="RuleBase" id="RU003762"/>
    </source>
</evidence>
<comment type="similarity">
    <text evidence="2 13">Belongs to the integrin alpha chain family.</text>
</comment>
<dbReference type="GO" id="GO:0007157">
    <property type="term" value="P:heterophilic cell-cell adhesion via plasma membrane cell adhesion molecules"/>
    <property type="evidence" value="ECO:0007669"/>
    <property type="project" value="UniProtKB-ARBA"/>
</dbReference>
<keyword evidence="3 13" id="KW-0812">Transmembrane</keyword>
<organism evidence="15 16">
    <name type="scientific">Vespula squamosa</name>
    <name type="common">Southern yellow jacket</name>
    <name type="synonym">Wasp</name>
    <dbReference type="NCBI Taxonomy" id="30214"/>
    <lineage>
        <taxon>Eukaryota</taxon>
        <taxon>Metazoa</taxon>
        <taxon>Ecdysozoa</taxon>
        <taxon>Arthropoda</taxon>
        <taxon>Hexapoda</taxon>
        <taxon>Insecta</taxon>
        <taxon>Pterygota</taxon>
        <taxon>Neoptera</taxon>
        <taxon>Endopterygota</taxon>
        <taxon>Hymenoptera</taxon>
        <taxon>Apocrita</taxon>
        <taxon>Aculeata</taxon>
        <taxon>Vespoidea</taxon>
        <taxon>Vespidae</taxon>
        <taxon>Vespinae</taxon>
        <taxon>Vespula</taxon>
    </lineage>
</organism>
<accession>A0ABD2B7K4</accession>
<evidence type="ECO:0000259" key="14">
    <source>
        <dbReference type="Pfam" id="PF20805"/>
    </source>
</evidence>
<evidence type="ECO:0000256" key="9">
    <source>
        <dbReference type="ARBA" id="ARBA00023136"/>
    </source>
</evidence>
<sequence length="1071" mass="120572">MWLCGFVFKIFLSNTLAYNLDITNAIVFTTPQRLEGRRNSYFGYSTALYTSSENVSAVLIGAPRANISDLQSVLEPGTVYVCLLNNVCKEWIVDKSKDKIHQNRNNSWIGAVVISENNRINSKILVCAPRWKYIISTHWYMNGMCYWTTATNIESFEKEAEKMSLISINAEQTTLWNNIWLYDFGIGQLGFSADISSANKLDLNVVLGSPGIFNWKGSSVLLTESISGHRQIIIPNNKNTVLDFFDYFGYSTTSGFYFSKQERLYASGSPRGNDMKGYVIIHSFPKYSDERINISNILNGYQYGEYFGATLASCDLNNDDKDDLIVGAPLWTRDMDEGRVYIFIAWENNNFMKEQEIEGDVSGGRFGSSITCLGDIDYDGYNDIMIGAPYEGDSGAIYLYNSNKNGVLKCSQKILGSEFSPNIRGFGISISKPLDINNDKYLDIAVGAYLSEQVVLLPSKPVVSITIDLVYPTKTLSRDSKFFSIHICTIYEGVYAPKNLNIIRNLEIDPLYGRAMYLINNTGNFTCILPSTLKIFERQCELFKIHLKNNIQNVIDPISVSVVVDINNITQESNKSSNIFHRSSVVINKLNSKTKDIIQLPFLLECGDDDICNSDLRISLRTNLKSNNTYIIGSSSNLKLIIDIHNNGEPAYQTQVHISIPNPLSLASIPPACMESSWTNKYILQVICDVGNPLTNATNETMILELDTSKVRFDVKRLELYANVTTQSEEINQLNKNYTMPIYFDIDVDIAIAGKAQDNVYSYSQKDEKNSQNIRFKHIYEVQKFGESPINEAILMIEIPTYWKNKNYDIELISINQTIAHMDGNILKLKINDLDHCKNCQTSTKETIEFDMNNNKSVNIYTKNVTEIKSENFTNTEKLVMNTPLENRILFINCSDPMIVCKQLECKLNPFTTFMLENKNIILFVSKGIVNITQPPNVIQGSTNKPDTTIITTKFQGSPINERVAVWIVALSIFLGIILFILITLGLIKLGFFHRRKKEQLEALIAVSNENNPKILETTSSEVPDQDTIVITQVVIHTLAYSIAAILPAATNPLQGILLNKPPNESFSSAG</sequence>
<keyword evidence="5" id="KW-0677">Repeat</keyword>
<comment type="caution">
    <text evidence="15">The sequence shown here is derived from an EMBL/GenBank/DDBJ whole genome shotgun (WGS) entry which is preliminary data.</text>
</comment>
<reference evidence="15 16" key="1">
    <citation type="journal article" date="2024" name="Ann. Entomol. Soc. Am.">
        <title>Genomic analyses of the southern and eastern yellowjacket wasps (Hymenoptera: Vespidae) reveal evolutionary signatures of social life.</title>
        <authorList>
            <person name="Catto M.A."/>
            <person name="Caine P.B."/>
            <person name="Orr S.E."/>
            <person name="Hunt B.G."/>
            <person name="Goodisman M.A.D."/>
        </authorList>
    </citation>
    <scope>NUCLEOTIDE SEQUENCE [LARGE SCALE GENOMIC DNA]</scope>
    <source>
        <strain evidence="15">233</strain>
        <tissue evidence="15">Head and thorax</tissue>
    </source>
</reference>
<dbReference type="GO" id="GO:0007229">
    <property type="term" value="P:integrin-mediated signaling pathway"/>
    <property type="evidence" value="ECO:0007669"/>
    <property type="project" value="UniProtKB-KW"/>
</dbReference>
<feature type="domain" description="Integrin alpha second immunoglobulin-like" evidence="14">
    <location>
        <begin position="606"/>
        <end position="736"/>
    </location>
</feature>
<dbReference type="Gene3D" id="2.60.40.1530">
    <property type="entry name" value="ntegrin, alpha v. Chain A, domain 4"/>
    <property type="match status" value="1"/>
</dbReference>
<comment type="subcellular location">
    <subcellularLocation>
        <location evidence="1 13">Membrane</location>
        <topology evidence="1 13">Single-pass type I membrane protein</topology>
    </subcellularLocation>
</comment>
<dbReference type="InterPro" id="IPR032695">
    <property type="entry name" value="Integrin_dom_sf"/>
</dbReference>
<keyword evidence="6 13" id="KW-0130">Cell adhesion</keyword>
<dbReference type="Pfam" id="PF01839">
    <property type="entry name" value="FG-GAP"/>
    <property type="match status" value="2"/>
</dbReference>
<dbReference type="Gene3D" id="2.60.40.1460">
    <property type="entry name" value="Integrin domains. Chain A, domain 2"/>
    <property type="match status" value="1"/>
</dbReference>
<dbReference type="GO" id="GO:0031589">
    <property type="term" value="P:cell-substrate adhesion"/>
    <property type="evidence" value="ECO:0007669"/>
    <property type="project" value="UniProtKB-ARBA"/>
</dbReference>
<protein>
    <submittedName>
        <fullName evidence="15">Integrin alpha-8-like isoform X1</fullName>
    </submittedName>
</protein>
<dbReference type="SUPFAM" id="SSF69179">
    <property type="entry name" value="Integrin domains"/>
    <property type="match status" value="2"/>
</dbReference>
<keyword evidence="9 13" id="KW-0472">Membrane</keyword>
<feature type="repeat" description="FG-GAP" evidence="12">
    <location>
        <begin position="353"/>
        <end position="409"/>
    </location>
</feature>
<dbReference type="SMART" id="SM00191">
    <property type="entry name" value="Int_alpha"/>
    <property type="match status" value="5"/>
</dbReference>
<feature type="repeat" description="FG-GAP" evidence="12">
    <location>
        <begin position="29"/>
        <end position="91"/>
    </location>
</feature>
<evidence type="ECO:0000313" key="16">
    <source>
        <dbReference type="Proteomes" id="UP001607302"/>
    </source>
</evidence>
<evidence type="ECO:0000256" key="5">
    <source>
        <dbReference type="ARBA" id="ARBA00022737"/>
    </source>
</evidence>
<keyword evidence="10 13" id="KW-0675">Receptor</keyword>
<evidence type="ECO:0000256" key="10">
    <source>
        <dbReference type="ARBA" id="ARBA00023170"/>
    </source>
</evidence>
<dbReference type="InterPro" id="IPR000413">
    <property type="entry name" value="Integrin_alpha"/>
</dbReference>
<evidence type="ECO:0000256" key="2">
    <source>
        <dbReference type="ARBA" id="ARBA00008054"/>
    </source>
</evidence>
<dbReference type="InterPro" id="IPR028994">
    <property type="entry name" value="Integrin_alpha_N"/>
</dbReference>
<dbReference type="InterPro" id="IPR013519">
    <property type="entry name" value="Int_alpha_beta-p"/>
</dbReference>
<keyword evidence="11" id="KW-0325">Glycoprotein</keyword>
<feature type="transmembrane region" description="Helical" evidence="13">
    <location>
        <begin position="964"/>
        <end position="988"/>
    </location>
</feature>
<feature type="repeat" description="FG-GAP" evidence="12">
    <location>
        <begin position="412"/>
        <end position="474"/>
    </location>
</feature>
<dbReference type="PRINTS" id="PR01185">
    <property type="entry name" value="INTEGRINA"/>
</dbReference>
<dbReference type="GO" id="GO:0016020">
    <property type="term" value="C:membrane"/>
    <property type="evidence" value="ECO:0007669"/>
    <property type="project" value="UniProtKB-SubCell"/>
</dbReference>
<dbReference type="Gene3D" id="2.130.10.130">
    <property type="entry name" value="Integrin alpha, N-terminal"/>
    <property type="match status" value="1"/>
</dbReference>
<keyword evidence="7 13" id="KW-1133">Transmembrane helix</keyword>
<dbReference type="Pfam" id="PF20805">
    <property type="entry name" value="Integrin_A_Ig_2"/>
    <property type="match status" value="1"/>
</dbReference>
<dbReference type="Gene3D" id="1.20.5.930">
    <property type="entry name" value="Bicelle-embedded integrin alpha(iib) transmembrane segment"/>
    <property type="match status" value="1"/>
</dbReference>
<evidence type="ECO:0000256" key="1">
    <source>
        <dbReference type="ARBA" id="ARBA00004479"/>
    </source>
</evidence>
<evidence type="ECO:0000256" key="8">
    <source>
        <dbReference type="ARBA" id="ARBA00023037"/>
    </source>
</evidence>
<dbReference type="AlphaFoldDB" id="A0ABD2B7K4"/>
<dbReference type="SUPFAM" id="SSF69318">
    <property type="entry name" value="Integrin alpha N-terminal domain"/>
    <property type="match status" value="1"/>
</dbReference>
<evidence type="ECO:0000256" key="3">
    <source>
        <dbReference type="ARBA" id="ARBA00022692"/>
    </source>
</evidence>
<name>A0ABD2B7K4_VESSQ</name>
<dbReference type="PANTHER" id="PTHR23220">
    <property type="entry name" value="INTEGRIN ALPHA"/>
    <property type="match status" value="1"/>
</dbReference>
<dbReference type="PANTHER" id="PTHR23220:SF83">
    <property type="entry name" value="INTEGRIN ALPHA-PS3-RELATED"/>
    <property type="match status" value="1"/>
</dbReference>
<dbReference type="PROSITE" id="PS51470">
    <property type="entry name" value="FG_GAP"/>
    <property type="match status" value="4"/>
</dbReference>
<evidence type="ECO:0000313" key="15">
    <source>
        <dbReference type="EMBL" id="KAL2728706.1"/>
    </source>
</evidence>
<dbReference type="EMBL" id="JAUDFV010000132">
    <property type="protein sequence ID" value="KAL2728706.1"/>
    <property type="molecule type" value="Genomic_DNA"/>
</dbReference>
<gene>
    <name evidence="15" type="ORF">V1478_006338</name>
</gene>
<keyword evidence="4 13" id="KW-0732">Signal</keyword>
<dbReference type="InterPro" id="IPR013517">
    <property type="entry name" value="FG-GAP"/>
</dbReference>
<dbReference type="InterPro" id="IPR048285">
    <property type="entry name" value="Integrin_alpha_Ig-like_2"/>
</dbReference>
<keyword evidence="8 13" id="KW-0401">Integrin</keyword>
<dbReference type="Gene3D" id="2.60.40.1510">
    <property type="entry name" value="ntegrin, alpha v. Chain A, domain 3"/>
    <property type="match status" value="1"/>
</dbReference>
<dbReference type="Proteomes" id="UP001607302">
    <property type="component" value="Unassembled WGS sequence"/>
</dbReference>
<evidence type="ECO:0000256" key="7">
    <source>
        <dbReference type="ARBA" id="ARBA00022989"/>
    </source>
</evidence>
<keyword evidence="16" id="KW-1185">Reference proteome</keyword>
<evidence type="ECO:0000256" key="6">
    <source>
        <dbReference type="ARBA" id="ARBA00022889"/>
    </source>
</evidence>
<feature type="repeat" description="FG-GAP" evidence="12">
    <location>
        <begin position="293"/>
        <end position="352"/>
    </location>
</feature>